<dbReference type="HOGENOM" id="CLU_3021642_0_0_11"/>
<sequence length="55" mass="6184">MGEQMRGGCERGALTMCALEKLSQPSPMRKSWNAILSHASRITQVPTHRDNNQMK</sequence>
<dbReference type="EMBL" id="AWSI01000034">
    <property type="protein sequence ID" value="ERH30333.1"/>
    <property type="molecule type" value="Genomic_DNA"/>
</dbReference>
<dbReference type="PATRIC" id="fig|1321816.3.peg.966"/>
<evidence type="ECO:0000313" key="2">
    <source>
        <dbReference type="Proteomes" id="UP000016519"/>
    </source>
</evidence>
<proteinExistence type="predicted"/>
<dbReference type="Proteomes" id="UP000016519">
    <property type="component" value="Unassembled WGS sequence"/>
</dbReference>
<name>U1SEH4_9BIFI</name>
<keyword evidence="2" id="KW-1185">Reference proteome</keyword>
<comment type="caution">
    <text evidence="1">The sequence shown here is derived from an EMBL/GenBank/DDBJ whole genome shotgun (WGS) entry which is preliminary data.</text>
</comment>
<organism evidence="1 2">
    <name type="scientific">Alloscardovia omnicolens F0580</name>
    <dbReference type="NCBI Taxonomy" id="1321816"/>
    <lineage>
        <taxon>Bacteria</taxon>
        <taxon>Bacillati</taxon>
        <taxon>Actinomycetota</taxon>
        <taxon>Actinomycetes</taxon>
        <taxon>Bifidobacteriales</taxon>
        <taxon>Bifidobacteriaceae</taxon>
        <taxon>Alloscardovia</taxon>
    </lineage>
</organism>
<reference evidence="1 2" key="1">
    <citation type="submission" date="2013-08" db="EMBL/GenBank/DDBJ databases">
        <authorList>
            <person name="Weinstock G."/>
            <person name="Sodergren E."/>
            <person name="Wylie T."/>
            <person name="Fulton L."/>
            <person name="Fulton R."/>
            <person name="Fronick C."/>
            <person name="O'Laughlin M."/>
            <person name="Godfrey J."/>
            <person name="Miner T."/>
            <person name="Herter B."/>
            <person name="Appelbaum E."/>
            <person name="Cordes M."/>
            <person name="Lek S."/>
            <person name="Wollam A."/>
            <person name="Pepin K.H."/>
            <person name="Palsikar V.B."/>
            <person name="Mitreva M."/>
            <person name="Wilson R.K."/>
        </authorList>
    </citation>
    <scope>NUCLEOTIDE SEQUENCE [LARGE SCALE GENOMIC DNA]</scope>
    <source>
        <strain evidence="1 2">F0580</strain>
    </source>
</reference>
<gene>
    <name evidence="1" type="ORF">HMPREF9244_01095</name>
</gene>
<evidence type="ECO:0000313" key="1">
    <source>
        <dbReference type="EMBL" id="ERH30333.1"/>
    </source>
</evidence>
<dbReference type="AlphaFoldDB" id="U1SEH4"/>
<protein>
    <submittedName>
        <fullName evidence="1">Uncharacterized protein</fullName>
    </submittedName>
</protein>
<accession>U1SEH4</accession>